<accession>A0A9W4SU28</accession>
<organism evidence="1 2">
    <name type="scientific">Funneliformis geosporum</name>
    <dbReference type="NCBI Taxonomy" id="1117311"/>
    <lineage>
        <taxon>Eukaryota</taxon>
        <taxon>Fungi</taxon>
        <taxon>Fungi incertae sedis</taxon>
        <taxon>Mucoromycota</taxon>
        <taxon>Glomeromycotina</taxon>
        <taxon>Glomeromycetes</taxon>
        <taxon>Glomerales</taxon>
        <taxon>Glomeraceae</taxon>
        <taxon>Funneliformis</taxon>
    </lineage>
</organism>
<evidence type="ECO:0000313" key="1">
    <source>
        <dbReference type="EMBL" id="CAI2181369.1"/>
    </source>
</evidence>
<dbReference type="AlphaFoldDB" id="A0A9W4SU28"/>
<sequence>MNKTVVMRVRRTFQESYKEIEIQDQKKISFQNANYLGKPNYDDGTECWNTIKNNNEKYSEQKQQINNNVKDENHFDITMVQFEFCPNQERIRSMQLSLGQLCRIRALAGNAWTKEKPKTPCRSYGPERSTIEARVPETMLNVPNSRSQNSNSEKSAYFKYDGTVTEFENALDDLPNELAFDKPATKTIDIHPAAKKKRNSKKNIDPVFLLCFDQV</sequence>
<proteinExistence type="predicted"/>
<reference evidence="1" key="1">
    <citation type="submission" date="2022-08" db="EMBL/GenBank/DDBJ databases">
        <authorList>
            <person name="Kallberg Y."/>
            <person name="Tangrot J."/>
            <person name="Rosling A."/>
        </authorList>
    </citation>
    <scope>NUCLEOTIDE SEQUENCE</scope>
    <source>
        <strain evidence="1">Wild A</strain>
    </source>
</reference>
<evidence type="ECO:0000313" key="2">
    <source>
        <dbReference type="Proteomes" id="UP001153678"/>
    </source>
</evidence>
<dbReference type="Proteomes" id="UP001153678">
    <property type="component" value="Unassembled WGS sequence"/>
</dbReference>
<dbReference type="EMBL" id="CAMKVN010002499">
    <property type="protein sequence ID" value="CAI2181369.1"/>
    <property type="molecule type" value="Genomic_DNA"/>
</dbReference>
<comment type="caution">
    <text evidence="1">The sequence shown here is derived from an EMBL/GenBank/DDBJ whole genome shotgun (WGS) entry which is preliminary data.</text>
</comment>
<keyword evidence="2" id="KW-1185">Reference proteome</keyword>
<name>A0A9W4SU28_9GLOM</name>
<gene>
    <name evidence="1" type="ORF">FWILDA_LOCUS10051</name>
</gene>
<protein>
    <submittedName>
        <fullName evidence="1">4063_t:CDS:1</fullName>
    </submittedName>
</protein>